<evidence type="ECO:0008006" key="4">
    <source>
        <dbReference type="Google" id="ProtNLM"/>
    </source>
</evidence>
<comment type="caution">
    <text evidence="2">The sequence shown here is derived from an EMBL/GenBank/DDBJ whole genome shotgun (WGS) entry which is preliminary data.</text>
</comment>
<evidence type="ECO:0000313" key="3">
    <source>
        <dbReference type="Proteomes" id="UP000443582"/>
    </source>
</evidence>
<evidence type="ECO:0000313" key="2">
    <source>
        <dbReference type="EMBL" id="RZF21765.1"/>
    </source>
</evidence>
<protein>
    <recommendedName>
        <fullName evidence="4">Lipoprotein</fullName>
    </recommendedName>
</protein>
<keyword evidence="3" id="KW-1185">Reference proteome</keyword>
<proteinExistence type="predicted"/>
<reference evidence="3" key="1">
    <citation type="journal article" date="2019" name="Int. J. Syst. Evol. Microbiol.">
        <title>Halobacteriovorax valvorus sp. nov., a novel prokaryotic predator isolated from coastal seawater of China.</title>
        <authorList>
            <person name="Chen M.-X."/>
        </authorList>
    </citation>
    <scope>NUCLEOTIDE SEQUENCE [LARGE SCALE GENOMIC DNA]</scope>
    <source>
        <strain evidence="3">BL9</strain>
    </source>
</reference>
<keyword evidence="1" id="KW-0732">Signal</keyword>
<organism evidence="2 3">
    <name type="scientific">Halobacteriovorax vibrionivorans</name>
    <dbReference type="NCBI Taxonomy" id="2152716"/>
    <lineage>
        <taxon>Bacteria</taxon>
        <taxon>Pseudomonadati</taxon>
        <taxon>Bdellovibrionota</taxon>
        <taxon>Bacteriovoracia</taxon>
        <taxon>Bacteriovoracales</taxon>
        <taxon>Halobacteriovoraceae</taxon>
        <taxon>Halobacteriovorax</taxon>
    </lineage>
</organism>
<feature type="chain" id="PRO_5046878385" description="Lipoprotein" evidence="1">
    <location>
        <begin position="26"/>
        <end position="210"/>
    </location>
</feature>
<feature type="signal peptide" evidence="1">
    <location>
        <begin position="1"/>
        <end position="25"/>
    </location>
</feature>
<dbReference type="PROSITE" id="PS51257">
    <property type="entry name" value="PROKAR_LIPOPROTEIN"/>
    <property type="match status" value="1"/>
</dbReference>
<evidence type="ECO:0000256" key="1">
    <source>
        <dbReference type="SAM" id="SignalP"/>
    </source>
</evidence>
<sequence length="210" mass="22891">MEITLRKRLLTVLALLSFSFFSVSCGEGNVEIPGVDGPNVNLLEDNVIVSMVLEDVSIVAGATYKVPKYKKSFIGLNPNLEGPGSVLTFTVSLDDIFSSDVKRLDPKTLPGGRMIPGVAAGALPAVAFTVEKIKNMAFYVGPKVFGIWVPLHNFNLYGFAWTKSFKAGDKRVGNISLFGQDENGENAGFFLALSVKSAYEKRLKRLSRKH</sequence>
<name>A0ABY0IGQ5_9BACT</name>
<gene>
    <name evidence="2" type="ORF">DAY19_08735</name>
</gene>
<dbReference type="Proteomes" id="UP000443582">
    <property type="component" value="Unassembled WGS sequence"/>
</dbReference>
<dbReference type="RefSeq" id="WP_115361481.1">
    <property type="nucleotide sequence ID" value="NZ_QDKL01000002.1"/>
</dbReference>
<dbReference type="EMBL" id="QDKL01000002">
    <property type="protein sequence ID" value="RZF21765.1"/>
    <property type="molecule type" value="Genomic_DNA"/>
</dbReference>
<accession>A0ABY0IGQ5</accession>